<accession>A0AAV7QJ17</accession>
<comment type="caution">
    <text evidence="1">The sequence shown here is derived from an EMBL/GenBank/DDBJ whole genome shotgun (WGS) entry which is preliminary data.</text>
</comment>
<dbReference type="AlphaFoldDB" id="A0AAV7QJ17"/>
<organism evidence="1 2">
    <name type="scientific">Pleurodeles waltl</name>
    <name type="common">Iberian ribbed newt</name>
    <dbReference type="NCBI Taxonomy" id="8319"/>
    <lineage>
        <taxon>Eukaryota</taxon>
        <taxon>Metazoa</taxon>
        <taxon>Chordata</taxon>
        <taxon>Craniata</taxon>
        <taxon>Vertebrata</taxon>
        <taxon>Euteleostomi</taxon>
        <taxon>Amphibia</taxon>
        <taxon>Batrachia</taxon>
        <taxon>Caudata</taxon>
        <taxon>Salamandroidea</taxon>
        <taxon>Salamandridae</taxon>
        <taxon>Pleurodelinae</taxon>
        <taxon>Pleurodeles</taxon>
    </lineage>
</organism>
<evidence type="ECO:0000313" key="2">
    <source>
        <dbReference type="Proteomes" id="UP001066276"/>
    </source>
</evidence>
<sequence length="87" mass="8934">MKSPIKVPAGDLLLELSVQSQQDSKSSVLLSRNDIPVHAQQSAAFSLPQPSPCAAAGRSWPESGPALQSLGIITVLAEASQTPSAVA</sequence>
<reference evidence="1" key="1">
    <citation type="journal article" date="2022" name="bioRxiv">
        <title>Sequencing and chromosome-scale assembly of the giantPleurodeles waltlgenome.</title>
        <authorList>
            <person name="Brown T."/>
            <person name="Elewa A."/>
            <person name="Iarovenko S."/>
            <person name="Subramanian E."/>
            <person name="Araus A.J."/>
            <person name="Petzold A."/>
            <person name="Susuki M."/>
            <person name="Suzuki K.-i.T."/>
            <person name="Hayashi T."/>
            <person name="Toyoda A."/>
            <person name="Oliveira C."/>
            <person name="Osipova E."/>
            <person name="Leigh N.D."/>
            <person name="Simon A."/>
            <person name="Yun M.H."/>
        </authorList>
    </citation>
    <scope>NUCLEOTIDE SEQUENCE</scope>
    <source>
        <strain evidence="1">20211129_DDA</strain>
        <tissue evidence="1">Liver</tissue>
    </source>
</reference>
<dbReference type="EMBL" id="JANPWB010000010">
    <property type="protein sequence ID" value="KAJ1139337.1"/>
    <property type="molecule type" value="Genomic_DNA"/>
</dbReference>
<dbReference type="Proteomes" id="UP001066276">
    <property type="component" value="Chromosome 6"/>
</dbReference>
<evidence type="ECO:0000313" key="1">
    <source>
        <dbReference type="EMBL" id="KAJ1139337.1"/>
    </source>
</evidence>
<gene>
    <name evidence="1" type="ORF">NDU88_005712</name>
</gene>
<protein>
    <submittedName>
        <fullName evidence="1">Uncharacterized protein</fullName>
    </submittedName>
</protein>
<keyword evidence="2" id="KW-1185">Reference proteome</keyword>
<proteinExistence type="predicted"/>
<name>A0AAV7QJ17_PLEWA</name>